<sequence>MRKAITLGGWQLSFSLTLCRQRPNPDLKLPTQDELKAMAKAVYRKFNKAKRDGVP</sequence>
<proteinExistence type="predicted"/>
<organism evidence="1">
    <name type="scientific">marine sediment metagenome</name>
    <dbReference type="NCBI Taxonomy" id="412755"/>
    <lineage>
        <taxon>unclassified sequences</taxon>
        <taxon>metagenomes</taxon>
        <taxon>ecological metagenomes</taxon>
    </lineage>
</organism>
<reference evidence="1" key="1">
    <citation type="journal article" date="2014" name="Front. Microbiol.">
        <title>High frequency of phylogenetically diverse reductive dehalogenase-homologous genes in deep subseafloor sedimentary metagenomes.</title>
        <authorList>
            <person name="Kawai M."/>
            <person name="Futagami T."/>
            <person name="Toyoda A."/>
            <person name="Takaki Y."/>
            <person name="Nishi S."/>
            <person name="Hori S."/>
            <person name="Arai W."/>
            <person name="Tsubouchi T."/>
            <person name="Morono Y."/>
            <person name="Uchiyama I."/>
            <person name="Ito T."/>
            <person name="Fujiyama A."/>
            <person name="Inagaki F."/>
            <person name="Takami H."/>
        </authorList>
    </citation>
    <scope>NUCLEOTIDE SEQUENCE</scope>
    <source>
        <strain evidence="1">Expedition CK06-06</strain>
    </source>
</reference>
<dbReference type="AlphaFoldDB" id="X1MC30"/>
<evidence type="ECO:0000313" key="1">
    <source>
        <dbReference type="EMBL" id="GAI03914.1"/>
    </source>
</evidence>
<accession>X1MC30</accession>
<gene>
    <name evidence="1" type="ORF">S06H3_19143</name>
</gene>
<dbReference type="EMBL" id="BARV01009770">
    <property type="protein sequence ID" value="GAI03914.1"/>
    <property type="molecule type" value="Genomic_DNA"/>
</dbReference>
<comment type="caution">
    <text evidence="1">The sequence shown here is derived from an EMBL/GenBank/DDBJ whole genome shotgun (WGS) entry which is preliminary data.</text>
</comment>
<protein>
    <submittedName>
        <fullName evidence="1">Uncharacterized protein</fullName>
    </submittedName>
</protein>
<name>X1MC30_9ZZZZ</name>